<organism evidence="3 4">
    <name type="scientific">Modicella reniformis</name>
    <dbReference type="NCBI Taxonomy" id="1440133"/>
    <lineage>
        <taxon>Eukaryota</taxon>
        <taxon>Fungi</taxon>
        <taxon>Fungi incertae sedis</taxon>
        <taxon>Mucoromycota</taxon>
        <taxon>Mortierellomycotina</taxon>
        <taxon>Mortierellomycetes</taxon>
        <taxon>Mortierellales</taxon>
        <taxon>Mortierellaceae</taxon>
        <taxon>Modicella</taxon>
    </lineage>
</organism>
<evidence type="ECO:0000313" key="4">
    <source>
        <dbReference type="Proteomes" id="UP000749646"/>
    </source>
</evidence>
<sequence length="353" mass="39357">MVKYTGLYIVGKTPPKQPYMIGMATAMIFPTIECLSIAQYRSFMRTSIRVIHFRAGLGTAVKRAQWATKVHGDGWLGYWIPFQDQLKTGVVKKEQKAFDPSEVPLGTGCDVVVLTIHGGGFIEGHALTFLHAYKDWMKSAQKEHNLRIGILSIQYALAPEQVYPYAMEEIIAAYRDLIKNHGVDPKRIILLGDSAGGNICLGTSIKLRDDHSDLGSPAGLILICPWVRDPEPVESSLFDVVSALGCEIYREAYTQDHPEMVMCPYTSPHSAESLTGLPPMLFFIGGVEILRPSIEQFVDRAKKEGVDVTSIVAEGRPHNYFLLDDISTKKDREEAYNTMSEFAFRAHGQFKQA</sequence>
<dbReference type="InterPro" id="IPR013094">
    <property type="entry name" value="AB_hydrolase_3"/>
</dbReference>
<dbReference type="InterPro" id="IPR050300">
    <property type="entry name" value="GDXG_lipolytic_enzyme"/>
</dbReference>
<evidence type="ECO:0000313" key="3">
    <source>
        <dbReference type="EMBL" id="KAF9963690.1"/>
    </source>
</evidence>
<dbReference type="GO" id="GO:0016787">
    <property type="term" value="F:hydrolase activity"/>
    <property type="evidence" value="ECO:0007669"/>
    <property type="project" value="UniProtKB-KW"/>
</dbReference>
<dbReference type="SUPFAM" id="SSF53474">
    <property type="entry name" value="alpha/beta-Hydrolases"/>
    <property type="match status" value="1"/>
</dbReference>
<dbReference type="Proteomes" id="UP000749646">
    <property type="component" value="Unassembled WGS sequence"/>
</dbReference>
<gene>
    <name evidence="3" type="ORF">BGZ65_000895</name>
</gene>
<dbReference type="AlphaFoldDB" id="A0A9P6J6T5"/>
<evidence type="ECO:0000259" key="2">
    <source>
        <dbReference type="Pfam" id="PF07859"/>
    </source>
</evidence>
<protein>
    <recommendedName>
        <fullName evidence="2">Alpha/beta hydrolase fold-3 domain-containing protein</fullName>
    </recommendedName>
</protein>
<dbReference type="PANTHER" id="PTHR48081:SF8">
    <property type="entry name" value="ALPHA_BETA HYDROLASE FOLD-3 DOMAIN-CONTAINING PROTEIN-RELATED"/>
    <property type="match status" value="1"/>
</dbReference>
<accession>A0A9P6J6T5</accession>
<evidence type="ECO:0000256" key="1">
    <source>
        <dbReference type="ARBA" id="ARBA00022801"/>
    </source>
</evidence>
<dbReference type="EMBL" id="JAAAHW010006268">
    <property type="protein sequence ID" value="KAF9963690.1"/>
    <property type="molecule type" value="Genomic_DNA"/>
</dbReference>
<feature type="domain" description="Alpha/beta hydrolase fold-3" evidence="2">
    <location>
        <begin position="113"/>
        <end position="321"/>
    </location>
</feature>
<dbReference type="OrthoDB" id="408631at2759"/>
<comment type="caution">
    <text evidence="3">The sequence shown here is derived from an EMBL/GenBank/DDBJ whole genome shotgun (WGS) entry which is preliminary data.</text>
</comment>
<keyword evidence="1" id="KW-0378">Hydrolase</keyword>
<dbReference type="PANTHER" id="PTHR48081">
    <property type="entry name" value="AB HYDROLASE SUPERFAMILY PROTEIN C4A8.06C"/>
    <property type="match status" value="1"/>
</dbReference>
<proteinExistence type="predicted"/>
<dbReference type="Gene3D" id="3.40.50.1820">
    <property type="entry name" value="alpha/beta hydrolase"/>
    <property type="match status" value="1"/>
</dbReference>
<reference evidence="3" key="1">
    <citation type="journal article" date="2020" name="Fungal Divers.">
        <title>Resolving the Mortierellaceae phylogeny through synthesis of multi-gene phylogenetics and phylogenomics.</title>
        <authorList>
            <person name="Vandepol N."/>
            <person name="Liber J."/>
            <person name="Desiro A."/>
            <person name="Na H."/>
            <person name="Kennedy M."/>
            <person name="Barry K."/>
            <person name="Grigoriev I.V."/>
            <person name="Miller A.N."/>
            <person name="O'Donnell K."/>
            <person name="Stajich J.E."/>
            <person name="Bonito G."/>
        </authorList>
    </citation>
    <scope>NUCLEOTIDE SEQUENCE</scope>
    <source>
        <strain evidence="3">MES-2147</strain>
    </source>
</reference>
<keyword evidence="4" id="KW-1185">Reference proteome</keyword>
<name>A0A9P6J6T5_9FUNG</name>
<dbReference type="InterPro" id="IPR029058">
    <property type="entry name" value="AB_hydrolase_fold"/>
</dbReference>
<dbReference type="Pfam" id="PF07859">
    <property type="entry name" value="Abhydrolase_3"/>
    <property type="match status" value="1"/>
</dbReference>